<evidence type="ECO:0000256" key="1">
    <source>
        <dbReference type="ARBA" id="ARBA00004123"/>
    </source>
</evidence>
<sequence>MKDKPSNQLLQIAQEIAFAKALASNDKTLRDRALRRLRKWLIWKSKSDFGFTEDGFVRLWRGLFYNVWMSDKPLVQEEVVEAISNLMHCFNKFSEAQTFIMSFFRYYLKHGLD</sequence>
<keyword evidence="4" id="KW-0539">Nucleus</keyword>
<comment type="subcellular location">
    <subcellularLocation>
        <location evidence="1">Nucleus</location>
    </subcellularLocation>
</comment>
<protein>
    <submittedName>
        <fullName evidence="5">Ribosomal rna processing protein 1-like protein</fullName>
    </submittedName>
</protein>
<reference evidence="5" key="1">
    <citation type="submission" date="2016-04" db="EMBL/GenBank/DDBJ databases">
        <authorList>
            <person name="Calderon-Fernandez G.M.Sr."/>
        </authorList>
    </citation>
    <scope>NUCLEOTIDE SEQUENCE</scope>
    <source>
        <strain evidence="5">Int1</strain>
        <tissue evidence="5">Integument</tissue>
    </source>
</reference>
<dbReference type="InterPro" id="IPR010301">
    <property type="entry name" value="RRP1"/>
</dbReference>
<evidence type="ECO:0000256" key="2">
    <source>
        <dbReference type="ARBA" id="ARBA00006374"/>
    </source>
</evidence>
<proteinExistence type="inferred from homology"/>
<dbReference type="PANTHER" id="PTHR13026:SF0">
    <property type="entry name" value="RIBOSOMAL RNA PROCESSING 1B"/>
    <property type="match status" value="1"/>
</dbReference>
<dbReference type="GO" id="GO:0030688">
    <property type="term" value="C:preribosome, small subunit precursor"/>
    <property type="evidence" value="ECO:0007669"/>
    <property type="project" value="InterPro"/>
</dbReference>
<name>A0A170V9M7_TRIIF</name>
<dbReference type="EMBL" id="GEMB01006901">
    <property type="protein sequence ID" value="JAR96461.1"/>
    <property type="molecule type" value="Transcribed_RNA"/>
</dbReference>
<dbReference type="AlphaFoldDB" id="A0A170V9M7"/>
<dbReference type="GO" id="GO:0006364">
    <property type="term" value="P:rRNA processing"/>
    <property type="evidence" value="ECO:0007669"/>
    <property type="project" value="UniProtKB-KW"/>
</dbReference>
<evidence type="ECO:0000256" key="4">
    <source>
        <dbReference type="ARBA" id="ARBA00023242"/>
    </source>
</evidence>
<evidence type="ECO:0000256" key="3">
    <source>
        <dbReference type="ARBA" id="ARBA00022552"/>
    </source>
</evidence>
<dbReference type="PANTHER" id="PTHR13026">
    <property type="entry name" value="NNP-1 PROTEIN NOVEL NUCLEAR PROTEIN 1 NOP52"/>
    <property type="match status" value="1"/>
</dbReference>
<reference evidence="5" key="2">
    <citation type="journal article" date="2017" name="J. Med. Entomol.">
        <title>Transcriptome Analysis of the Triatoma infestans (Hemiptera: Reduviidae) Integument.</title>
        <authorList>
            <person name="Calderon-Fernandez G.M."/>
            <person name="Moriconi D.E."/>
            <person name="Dulbecco A.B."/>
            <person name="Juarez M.P."/>
        </authorList>
    </citation>
    <scope>NUCLEOTIDE SEQUENCE</scope>
    <source>
        <strain evidence="5">Int1</strain>
        <tissue evidence="5">Integument</tissue>
    </source>
</reference>
<evidence type="ECO:0000313" key="5">
    <source>
        <dbReference type="EMBL" id="JAR96461.1"/>
    </source>
</evidence>
<keyword evidence="3" id="KW-0698">rRNA processing</keyword>
<comment type="similarity">
    <text evidence="2">Belongs to the RRP1 family.</text>
</comment>
<dbReference type="GO" id="GO:0005634">
    <property type="term" value="C:nucleus"/>
    <property type="evidence" value="ECO:0007669"/>
    <property type="project" value="UniProtKB-SubCell"/>
</dbReference>
<dbReference type="Pfam" id="PF05997">
    <property type="entry name" value="Nop52"/>
    <property type="match status" value="1"/>
</dbReference>
<accession>A0A170V9M7</accession>
<organism evidence="5">
    <name type="scientific">Triatoma infestans</name>
    <name type="common">Assassin bug</name>
    <dbReference type="NCBI Taxonomy" id="30076"/>
    <lineage>
        <taxon>Eukaryota</taxon>
        <taxon>Metazoa</taxon>
        <taxon>Ecdysozoa</taxon>
        <taxon>Arthropoda</taxon>
        <taxon>Hexapoda</taxon>
        <taxon>Insecta</taxon>
        <taxon>Pterygota</taxon>
        <taxon>Neoptera</taxon>
        <taxon>Paraneoptera</taxon>
        <taxon>Hemiptera</taxon>
        <taxon>Heteroptera</taxon>
        <taxon>Panheteroptera</taxon>
        <taxon>Cimicomorpha</taxon>
        <taxon>Reduviidae</taxon>
        <taxon>Triatominae</taxon>
        <taxon>Triatoma</taxon>
    </lineage>
</organism>